<evidence type="ECO:0000256" key="2">
    <source>
        <dbReference type="ARBA" id="ARBA00004496"/>
    </source>
</evidence>
<dbReference type="GO" id="GO:0008023">
    <property type="term" value="C:transcription elongation factor complex"/>
    <property type="evidence" value="ECO:0007669"/>
    <property type="project" value="TreeGrafter"/>
</dbReference>
<comment type="similarity">
    <text evidence="4">Belongs to the ELP4 family.</text>
</comment>
<evidence type="ECO:0000256" key="7">
    <source>
        <dbReference type="ARBA" id="ARBA00022694"/>
    </source>
</evidence>
<organism evidence="10 11">
    <name type="scientific">Setomelanomma holmii</name>
    <dbReference type="NCBI Taxonomy" id="210430"/>
    <lineage>
        <taxon>Eukaryota</taxon>
        <taxon>Fungi</taxon>
        <taxon>Dikarya</taxon>
        <taxon>Ascomycota</taxon>
        <taxon>Pezizomycotina</taxon>
        <taxon>Dothideomycetes</taxon>
        <taxon>Pleosporomycetidae</taxon>
        <taxon>Pleosporales</taxon>
        <taxon>Pleosporineae</taxon>
        <taxon>Phaeosphaeriaceae</taxon>
        <taxon>Setomelanomma</taxon>
    </lineage>
</organism>
<dbReference type="Gene3D" id="3.40.50.300">
    <property type="entry name" value="P-loop containing nucleotide triphosphate hydrolases"/>
    <property type="match status" value="1"/>
</dbReference>
<dbReference type="GO" id="GO:0005737">
    <property type="term" value="C:cytoplasm"/>
    <property type="evidence" value="ECO:0007669"/>
    <property type="project" value="UniProtKB-SubCell"/>
</dbReference>
<evidence type="ECO:0000256" key="4">
    <source>
        <dbReference type="ARBA" id="ARBA00007573"/>
    </source>
</evidence>
<dbReference type="OrthoDB" id="289162at2759"/>
<keyword evidence="6" id="KW-0963">Cytoplasm</keyword>
<evidence type="ECO:0000256" key="5">
    <source>
        <dbReference type="ARBA" id="ARBA00020265"/>
    </source>
</evidence>
<feature type="compositionally biased region" description="Low complexity" evidence="9">
    <location>
        <begin position="150"/>
        <end position="162"/>
    </location>
</feature>
<dbReference type="PANTHER" id="PTHR12896">
    <property type="entry name" value="PAX6 NEIGHBOR PROTEIN PAXNEB"/>
    <property type="match status" value="1"/>
</dbReference>
<protein>
    <recommendedName>
        <fullName evidence="5">Elongator complex protein 4</fullName>
    </recommendedName>
</protein>
<dbReference type="Pfam" id="PF05625">
    <property type="entry name" value="PAXNEB"/>
    <property type="match status" value="1"/>
</dbReference>
<accession>A0A9P4HET7</accession>
<keyword evidence="11" id="KW-1185">Reference proteome</keyword>
<comment type="pathway">
    <text evidence="3">tRNA modification; 5-methoxycarbonylmethyl-2-thiouridine-tRNA biosynthesis.</text>
</comment>
<feature type="compositionally biased region" description="Basic and acidic residues" evidence="9">
    <location>
        <begin position="118"/>
        <end position="133"/>
    </location>
</feature>
<dbReference type="PANTHER" id="PTHR12896:SF1">
    <property type="entry name" value="ELONGATOR COMPLEX PROTEIN 4"/>
    <property type="match status" value="1"/>
</dbReference>
<feature type="region of interest" description="Disordered" evidence="9">
    <location>
        <begin position="147"/>
        <end position="168"/>
    </location>
</feature>
<dbReference type="Proteomes" id="UP000799777">
    <property type="component" value="Unassembled WGS sequence"/>
</dbReference>
<dbReference type="InterPro" id="IPR027417">
    <property type="entry name" value="P-loop_NTPase"/>
</dbReference>
<keyword evidence="7" id="KW-0819">tRNA processing</keyword>
<evidence type="ECO:0000256" key="9">
    <source>
        <dbReference type="SAM" id="MobiDB-lite"/>
    </source>
</evidence>
<keyword evidence="8" id="KW-0539">Nucleus</keyword>
<dbReference type="InterPro" id="IPR008728">
    <property type="entry name" value="Elongator_complex_protein_4"/>
</dbReference>
<dbReference type="GO" id="GO:0002098">
    <property type="term" value="P:tRNA wobble uridine modification"/>
    <property type="evidence" value="ECO:0007669"/>
    <property type="project" value="InterPro"/>
</dbReference>
<comment type="caution">
    <text evidence="10">The sequence shown here is derived from an EMBL/GenBank/DDBJ whole genome shotgun (WGS) entry which is preliminary data.</text>
</comment>
<feature type="compositionally biased region" description="Low complexity" evidence="9">
    <location>
        <begin position="20"/>
        <end position="32"/>
    </location>
</feature>
<evidence type="ECO:0000256" key="6">
    <source>
        <dbReference type="ARBA" id="ARBA00022490"/>
    </source>
</evidence>
<dbReference type="GO" id="GO:0033588">
    <property type="term" value="C:elongator holoenzyme complex"/>
    <property type="evidence" value="ECO:0007669"/>
    <property type="project" value="InterPro"/>
</dbReference>
<feature type="region of interest" description="Disordered" evidence="9">
    <location>
        <begin position="1"/>
        <end position="58"/>
    </location>
</feature>
<evidence type="ECO:0000256" key="8">
    <source>
        <dbReference type="ARBA" id="ARBA00023242"/>
    </source>
</evidence>
<comment type="subcellular location">
    <subcellularLocation>
        <location evidence="2">Cytoplasm</location>
    </subcellularLocation>
    <subcellularLocation>
        <location evidence="1">Nucleus</location>
    </subcellularLocation>
</comment>
<reference evidence="10" key="1">
    <citation type="journal article" date="2020" name="Stud. Mycol.">
        <title>101 Dothideomycetes genomes: a test case for predicting lifestyles and emergence of pathogens.</title>
        <authorList>
            <person name="Haridas S."/>
            <person name="Albert R."/>
            <person name="Binder M."/>
            <person name="Bloem J."/>
            <person name="Labutti K."/>
            <person name="Salamov A."/>
            <person name="Andreopoulos B."/>
            <person name="Baker S."/>
            <person name="Barry K."/>
            <person name="Bills G."/>
            <person name="Bluhm B."/>
            <person name="Cannon C."/>
            <person name="Castanera R."/>
            <person name="Culley D."/>
            <person name="Daum C."/>
            <person name="Ezra D."/>
            <person name="Gonzalez J."/>
            <person name="Henrissat B."/>
            <person name="Kuo A."/>
            <person name="Liang C."/>
            <person name="Lipzen A."/>
            <person name="Lutzoni F."/>
            <person name="Magnuson J."/>
            <person name="Mondo S."/>
            <person name="Nolan M."/>
            <person name="Ohm R."/>
            <person name="Pangilinan J."/>
            <person name="Park H.-J."/>
            <person name="Ramirez L."/>
            <person name="Alfaro M."/>
            <person name="Sun H."/>
            <person name="Tritt A."/>
            <person name="Yoshinaga Y."/>
            <person name="Zwiers L.-H."/>
            <person name="Turgeon B."/>
            <person name="Goodwin S."/>
            <person name="Spatafora J."/>
            <person name="Crous P."/>
            <person name="Grigoriev I."/>
        </authorList>
    </citation>
    <scope>NUCLEOTIDE SEQUENCE</scope>
    <source>
        <strain evidence="10">CBS 110217</strain>
    </source>
</reference>
<evidence type="ECO:0000313" key="10">
    <source>
        <dbReference type="EMBL" id="KAF2032742.1"/>
    </source>
</evidence>
<name>A0A9P4HET7_9PLEO</name>
<evidence type="ECO:0000313" key="11">
    <source>
        <dbReference type="Proteomes" id="UP000799777"/>
    </source>
</evidence>
<dbReference type="CDD" id="cd19494">
    <property type="entry name" value="Elp4"/>
    <property type="match status" value="1"/>
</dbReference>
<dbReference type="AlphaFoldDB" id="A0A9P4HET7"/>
<evidence type="ECO:0000256" key="3">
    <source>
        <dbReference type="ARBA" id="ARBA00005043"/>
    </source>
</evidence>
<evidence type="ECO:0000256" key="1">
    <source>
        <dbReference type="ARBA" id="ARBA00004123"/>
    </source>
</evidence>
<proteinExistence type="inferred from homology"/>
<sequence>MAFRKRNIALTRASADSDAPGTPSTPTHTTTTPPVPGVRPSPIDGRPTTSTGTPSLDGILAGHAGLPLGNSIIIEESGTTDYAGALLRFYAAEGVVQGHKVHVVGMGEVWGRELPGISEDRGSSSRKDGEERAEKMKIAWRYEGLGQFESSRGSPSPSRTTGQGDGATKEPAVFCHTFDLAKRLALPVGTAISYVPILRPTSSRTSPFPQILQSIQQQLATSPPHSIHRVVIPSLLSPALYPTFSSHPSSILQFLHGLRALLRQYPARLTAVSTLPLTLYPRSGGIVRWMEILSDGVLELSPFPYSHAQALAQSAGTTKDEERPQGMLAVHKLPVFHEKGGGGGADDLGEDMAFTLSRRKFVIAKFSLPPLEGNTEAQEQAVREAAGGNAMPKKADLEF</sequence>
<gene>
    <name evidence="10" type="ORF">EK21DRAFT_109803</name>
</gene>
<dbReference type="EMBL" id="ML978171">
    <property type="protein sequence ID" value="KAF2032742.1"/>
    <property type="molecule type" value="Genomic_DNA"/>
</dbReference>
<feature type="region of interest" description="Disordered" evidence="9">
    <location>
        <begin position="113"/>
        <end position="133"/>
    </location>
</feature>